<dbReference type="Proteomes" id="UP000030758">
    <property type="component" value="Unassembled WGS sequence"/>
</dbReference>
<feature type="region of interest" description="Disordered" evidence="1">
    <location>
        <begin position="155"/>
        <end position="180"/>
    </location>
</feature>
<feature type="transmembrane region" description="Helical" evidence="2">
    <location>
        <begin position="36"/>
        <end position="59"/>
    </location>
</feature>
<organism evidence="3 5">
    <name type="scientific">Trichuris suis</name>
    <name type="common">pig whipworm</name>
    <dbReference type="NCBI Taxonomy" id="68888"/>
    <lineage>
        <taxon>Eukaryota</taxon>
        <taxon>Metazoa</taxon>
        <taxon>Ecdysozoa</taxon>
        <taxon>Nematoda</taxon>
        <taxon>Enoplea</taxon>
        <taxon>Dorylaimia</taxon>
        <taxon>Trichinellida</taxon>
        <taxon>Trichuridae</taxon>
        <taxon>Trichuris</taxon>
    </lineage>
</organism>
<dbReference type="Proteomes" id="UP000030764">
    <property type="component" value="Unassembled WGS sequence"/>
</dbReference>
<evidence type="ECO:0000313" key="4">
    <source>
        <dbReference type="EMBL" id="KFD62714.1"/>
    </source>
</evidence>
<keyword evidence="2" id="KW-0812">Transmembrane</keyword>
<feature type="region of interest" description="Disordered" evidence="1">
    <location>
        <begin position="187"/>
        <end position="206"/>
    </location>
</feature>
<dbReference type="AlphaFoldDB" id="A0A085LYB3"/>
<evidence type="ECO:0000256" key="2">
    <source>
        <dbReference type="SAM" id="Phobius"/>
    </source>
</evidence>
<keyword evidence="5" id="KW-1185">Reference proteome</keyword>
<feature type="non-terminal residue" evidence="3">
    <location>
        <position position="206"/>
    </location>
</feature>
<evidence type="ECO:0000313" key="5">
    <source>
        <dbReference type="Proteomes" id="UP000030764"/>
    </source>
</evidence>
<feature type="compositionally biased region" description="Basic and acidic residues" evidence="1">
    <location>
        <begin position="169"/>
        <end position="180"/>
    </location>
</feature>
<evidence type="ECO:0000313" key="3">
    <source>
        <dbReference type="EMBL" id="KFD49959.1"/>
    </source>
</evidence>
<dbReference type="EMBL" id="KL367589">
    <property type="protein sequence ID" value="KFD62714.1"/>
    <property type="molecule type" value="Genomic_DNA"/>
</dbReference>
<sequence>MHSNDKSIFHAALDEASRVTAADFVRKPDEVVVRDYVGIILHVAVVCIVVIFSTLYYCGKKRQKAAVKRALAISNGTVDNPNVFSSKREKQLPRQKANSHFQHLWGYMCGMYKASKENLQRFQRPSGGKGSGTEIGRTNEQANCATAQIASQRTSQASEVFSGKANHPKLLEKNSDRESDTVTMNRFINQSQRGLNAVTTDQQKPS</sequence>
<proteinExistence type="predicted"/>
<name>A0A085LYB3_9BILA</name>
<protein>
    <submittedName>
        <fullName evidence="3">Uncharacterized protein</fullName>
    </submittedName>
</protein>
<accession>A0A085LYB3</accession>
<dbReference type="EMBL" id="KL363261">
    <property type="protein sequence ID" value="KFD49959.1"/>
    <property type="molecule type" value="Genomic_DNA"/>
</dbReference>
<keyword evidence="2" id="KW-0472">Membrane</keyword>
<reference evidence="3 5" key="1">
    <citation type="journal article" date="2014" name="Nat. Genet.">
        <title>Genome and transcriptome of the porcine whipworm Trichuris suis.</title>
        <authorList>
            <person name="Jex A.R."/>
            <person name="Nejsum P."/>
            <person name="Schwarz E.M."/>
            <person name="Hu L."/>
            <person name="Young N.D."/>
            <person name="Hall R.S."/>
            <person name="Korhonen P.K."/>
            <person name="Liao S."/>
            <person name="Thamsborg S."/>
            <person name="Xia J."/>
            <person name="Xu P."/>
            <person name="Wang S."/>
            <person name="Scheerlinck J.P."/>
            <person name="Hofmann A."/>
            <person name="Sternberg P.W."/>
            <person name="Wang J."/>
            <person name="Gasser R.B."/>
        </authorList>
    </citation>
    <scope>NUCLEOTIDE SEQUENCE [LARGE SCALE GENOMIC DNA]</scope>
    <source>
        <strain evidence="4">DCEP-RM93F</strain>
        <strain evidence="3">DCEP-RM93M</strain>
    </source>
</reference>
<gene>
    <name evidence="3" type="ORF">M513_09173</name>
    <name evidence="4" type="ORF">M514_09173</name>
</gene>
<keyword evidence="2" id="KW-1133">Transmembrane helix</keyword>
<evidence type="ECO:0000256" key="1">
    <source>
        <dbReference type="SAM" id="MobiDB-lite"/>
    </source>
</evidence>